<dbReference type="Gene3D" id="3.80.10.10">
    <property type="entry name" value="Ribonuclease Inhibitor"/>
    <property type="match status" value="2"/>
</dbReference>
<gene>
    <name evidence="8" type="ORF">Tsubulata_045358</name>
</gene>
<dbReference type="InterPro" id="IPR027417">
    <property type="entry name" value="P-loop_NTPase"/>
</dbReference>
<keyword evidence="9" id="KW-1185">Reference proteome</keyword>
<dbReference type="Gene3D" id="1.10.8.430">
    <property type="entry name" value="Helical domain of apoptotic protease-activating factors"/>
    <property type="match status" value="1"/>
</dbReference>
<keyword evidence="2" id="KW-0433">Leucine-rich repeat</keyword>
<dbReference type="SUPFAM" id="SSF52058">
    <property type="entry name" value="L domain-like"/>
    <property type="match status" value="1"/>
</dbReference>
<dbReference type="EMBL" id="JAKUCV010002935">
    <property type="protein sequence ID" value="KAJ4840838.1"/>
    <property type="molecule type" value="Genomic_DNA"/>
</dbReference>
<evidence type="ECO:0000313" key="8">
    <source>
        <dbReference type="EMBL" id="KAJ4840838.1"/>
    </source>
</evidence>
<evidence type="ECO:0000256" key="6">
    <source>
        <dbReference type="ARBA" id="ARBA00022840"/>
    </source>
</evidence>
<dbReference type="InterPro" id="IPR050905">
    <property type="entry name" value="Plant_NBS-LRR"/>
</dbReference>
<evidence type="ECO:0000256" key="3">
    <source>
        <dbReference type="ARBA" id="ARBA00022737"/>
    </source>
</evidence>
<evidence type="ECO:0000259" key="7">
    <source>
        <dbReference type="SMART" id="SM00382"/>
    </source>
</evidence>
<dbReference type="SMART" id="SM00382">
    <property type="entry name" value="AAA"/>
    <property type="match status" value="1"/>
</dbReference>
<proteinExistence type="inferred from homology"/>
<reference evidence="8" key="2">
    <citation type="journal article" date="2023" name="Plants (Basel)">
        <title>Annotation of the Turnera subulata (Passifloraceae) Draft Genome Reveals the S-Locus Evolved after the Divergence of Turneroideae from Passifloroideae in a Stepwise Manner.</title>
        <authorList>
            <person name="Henning P.M."/>
            <person name="Roalson E.H."/>
            <person name="Mir W."/>
            <person name="McCubbin A.G."/>
            <person name="Shore J.S."/>
        </authorList>
    </citation>
    <scope>NUCLEOTIDE SEQUENCE</scope>
    <source>
        <strain evidence="8">F60SS</strain>
    </source>
</reference>
<dbReference type="GO" id="GO:0005524">
    <property type="term" value="F:ATP binding"/>
    <property type="evidence" value="ECO:0007669"/>
    <property type="project" value="UniProtKB-KW"/>
</dbReference>
<dbReference type="PRINTS" id="PR00364">
    <property type="entry name" value="DISEASERSIST"/>
</dbReference>
<dbReference type="InterPro" id="IPR032675">
    <property type="entry name" value="LRR_dom_sf"/>
</dbReference>
<feature type="non-terminal residue" evidence="8">
    <location>
        <position position="1"/>
    </location>
</feature>
<evidence type="ECO:0000313" key="9">
    <source>
        <dbReference type="Proteomes" id="UP001141552"/>
    </source>
</evidence>
<keyword evidence="3" id="KW-0677">Repeat</keyword>
<feature type="domain" description="AAA+ ATPase" evidence="7">
    <location>
        <begin position="101"/>
        <end position="235"/>
    </location>
</feature>
<comment type="caution">
    <text evidence="8">The sequence shown here is derived from an EMBL/GenBank/DDBJ whole genome shotgun (WGS) entry which is preliminary data.</text>
</comment>
<organism evidence="8 9">
    <name type="scientific">Turnera subulata</name>
    <dbReference type="NCBI Taxonomy" id="218843"/>
    <lineage>
        <taxon>Eukaryota</taxon>
        <taxon>Viridiplantae</taxon>
        <taxon>Streptophyta</taxon>
        <taxon>Embryophyta</taxon>
        <taxon>Tracheophyta</taxon>
        <taxon>Spermatophyta</taxon>
        <taxon>Magnoliopsida</taxon>
        <taxon>eudicotyledons</taxon>
        <taxon>Gunneridae</taxon>
        <taxon>Pentapetalae</taxon>
        <taxon>rosids</taxon>
        <taxon>fabids</taxon>
        <taxon>Malpighiales</taxon>
        <taxon>Passifloraceae</taxon>
        <taxon>Turnera</taxon>
    </lineage>
</organism>
<reference evidence="8" key="1">
    <citation type="submission" date="2022-02" db="EMBL/GenBank/DDBJ databases">
        <authorList>
            <person name="Henning P.M."/>
            <person name="McCubbin A.G."/>
            <person name="Shore J.S."/>
        </authorList>
    </citation>
    <scope>NUCLEOTIDE SEQUENCE</scope>
    <source>
        <strain evidence="8">F60SS</strain>
        <tissue evidence="8">Leaves</tissue>
    </source>
</reference>
<sequence length="952" mass="107063">QAARGSVKKRCASSCEATSVPSNGSVREMMVTYSGGEANNEAQVDQGETFQHGGDGNVVDRSVEARIGTSRTGIKLLTTKVVGAAFQRNKDMICSWLLEDDVSCVGIHGMPGVGKTELAKHIHNAFLEKPNISVCWVTVSPDFSIHKIQNAIAKVVDLDLSNEDDENIKAAMISGALSRSKTSVVILDDIWDSVALGRVGLPLGVKECKLILTTQSLEICQMMGCQKIVQVEPLDDEEESWTLFKETLGKGTNLSEKVLETAKYVARECGGLPLGIISMAKRMRGKVDACLWRDALREVNGAVPLRENTELFCSLNRSYELLNDAMLQRCFLHCALCLENCRYAFYSENCSLCKDIVVMFLVDEGIITGMDSRGEQLDRCYTVLNRLEISCMVRFQHYQGGMHPLIRKWAIQKLGKEIPIIMEAHKGLTELPDEEKWTEDLVKVSLMSNNIREITSKHSPMCPNISTLTLRQNRGLKNIAGSFFEKLHGLKVLDLSHTDIEELPGSVSNLASLNVLKLSWCSELRWVPSLTKLKALKKLDLYMTAIDKLPEGLECLCNLRYLDLSCTRLRVFRTGILPKLFDVQFLCIPVQLSAQEIALLRKLEALACNFFDPSDFKHYLKNIPQSPSQYTLSVGQPESYVFASLLFCSETRDVSFRECNIGERGAYLTLPQDIQTLKIEKCHSFESLCDASPSLNGATGLKSVRIYLCDGIQCLLRLSCLYSYPEALKNLERLSLSNLKSMEVLCSRRGGDVAPAPWPLTYNYFFHLKTIEVVSCPRLKVLFPLGLSVNLPNLEEIHVFRCKELEELVESSEGGEEQQQGTRNLPQFSLPKLETVYLKYLPELKWIYGGSITCNSIRYIKVLECPKLRRMPISLPLLDNGRPSPPPSLKQVTISPREWWDSVEWEHSLSEEVLRPLCFLEDECCYLTEWSSSRGMPTDLIVHLQVHWFTSE</sequence>
<dbReference type="CDD" id="cd00009">
    <property type="entry name" value="AAA"/>
    <property type="match status" value="1"/>
</dbReference>
<dbReference type="PANTHER" id="PTHR33463">
    <property type="entry name" value="NB-ARC DOMAIN-CONTAINING PROTEIN-RELATED"/>
    <property type="match status" value="1"/>
</dbReference>
<dbReference type="Proteomes" id="UP001141552">
    <property type="component" value="Unassembled WGS sequence"/>
</dbReference>
<evidence type="ECO:0000256" key="5">
    <source>
        <dbReference type="ARBA" id="ARBA00022821"/>
    </source>
</evidence>
<dbReference type="InterPro" id="IPR057135">
    <property type="entry name" value="At4g27190-like_LRR"/>
</dbReference>
<dbReference type="PANTHER" id="PTHR33463:SF187">
    <property type="entry name" value="AND NB-ARC DOMAIN DISEASE RESISTANCE PROTEIN, PUTATIVE-RELATED"/>
    <property type="match status" value="1"/>
</dbReference>
<evidence type="ECO:0000256" key="2">
    <source>
        <dbReference type="ARBA" id="ARBA00022614"/>
    </source>
</evidence>
<dbReference type="Pfam" id="PF23247">
    <property type="entry name" value="LRR_RPS2"/>
    <property type="match status" value="1"/>
</dbReference>
<keyword evidence="6" id="KW-0067">ATP-binding</keyword>
<dbReference type="GO" id="GO:0006952">
    <property type="term" value="P:defense response"/>
    <property type="evidence" value="ECO:0007669"/>
    <property type="project" value="UniProtKB-KW"/>
</dbReference>
<dbReference type="InterPro" id="IPR003593">
    <property type="entry name" value="AAA+_ATPase"/>
</dbReference>
<dbReference type="AlphaFoldDB" id="A0A9Q0JGF9"/>
<evidence type="ECO:0000256" key="1">
    <source>
        <dbReference type="ARBA" id="ARBA00008894"/>
    </source>
</evidence>
<protein>
    <recommendedName>
        <fullName evidence="7">AAA+ ATPase domain-containing protein</fullName>
    </recommendedName>
</protein>
<dbReference type="SUPFAM" id="SSF52540">
    <property type="entry name" value="P-loop containing nucleoside triphosphate hydrolases"/>
    <property type="match status" value="1"/>
</dbReference>
<dbReference type="FunFam" id="3.40.50.300:FF:001091">
    <property type="entry name" value="Probable disease resistance protein At1g61300"/>
    <property type="match status" value="1"/>
</dbReference>
<keyword evidence="5" id="KW-0611">Plant defense</keyword>
<name>A0A9Q0JGF9_9ROSI</name>
<dbReference type="Pfam" id="PF00931">
    <property type="entry name" value="NB-ARC"/>
    <property type="match status" value="1"/>
</dbReference>
<dbReference type="InterPro" id="IPR003591">
    <property type="entry name" value="Leu-rich_rpt_typical-subtyp"/>
</dbReference>
<dbReference type="Gene3D" id="3.40.50.300">
    <property type="entry name" value="P-loop containing nucleotide triphosphate hydrolases"/>
    <property type="match status" value="1"/>
</dbReference>
<dbReference type="OrthoDB" id="849891at2759"/>
<accession>A0A9Q0JGF9</accession>
<dbReference type="Pfam" id="PF13855">
    <property type="entry name" value="LRR_8"/>
    <property type="match status" value="1"/>
</dbReference>
<dbReference type="SMART" id="SM00369">
    <property type="entry name" value="LRR_TYP"/>
    <property type="match status" value="3"/>
</dbReference>
<keyword evidence="4" id="KW-0547">Nucleotide-binding</keyword>
<dbReference type="GO" id="GO:0043531">
    <property type="term" value="F:ADP binding"/>
    <property type="evidence" value="ECO:0007669"/>
    <property type="project" value="InterPro"/>
</dbReference>
<dbReference type="InterPro" id="IPR042197">
    <property type="entry name" value="Apaf_helical"/>
</dbReference>
<evidence type="ECO:0000256" key="4">
    <source>
        <dbReference type="ARBA" id="ARBA00022741"/>
    </source>
</evidence>
<comment type="similarity">
    <text evidence="1">Belongs to the disease resistance NB-LRR family.</text>
</comment>
<dbReference type="InterPro" id="IPR001611">
    <property type="entry name" value="Leu-rich_rpt"/>
</dbReference>
<dbReference type="InterPro" id="IPR002182">
    <property type="entry name" value="NB-ARC"/>
</dbReference>